<feature type="region of interest" description="Disordered" evidence="1">
    <location>
        <begin position="180"/>
        <end position="210"/>
    </location>
</feature>
<proteinExistence type="predicted"/>
<accession>A0A8U0RL30</accession>
<feature type="region of interest" description="Disordered" evidence="1">
    <location>
        <begin position="615"/>
        <end position="641"/>
    </location>
</feature>
<keyword evidence="2" id="KW-1133">Transmembrane helix</keyword>
<sequence length="641" mass="67474">MSLGLFSAKASPVTLEVDCSPFGDFLKAQTLIRKHSGQTVLIASRTLFADSTSRGLSGKRLPLPLLTGGAGLFLRQPKTPTPPTSLPVCGFRHPPAEGHLLEEQEAPLVGPGQAGLKPLAAAQHRRDAGGAGHIAGRAALAQLQVLLTCLKRVCRRSVPPEPLAALGSHFPPFVPLHDPTQAAGRGDAMGRKRGRRRDSPRVWQHGPLRPGILHKTFPASSLGRVRAKSAVVGGPWRGGGGARVARSCGGGARRGLGARAWSVGARGLGVGVGVGAGRRARAPGFYVGIGAVRGATQGRALPGLPRGRQLPGRAGMAPPPPSPQLLLLATLAGLLGPSEVVAEPEEEVGARCPEGLWPLPPQVSPRVTYERRSRWQAEDVRFFYHPCAHPWLKLQLALLAHVCVAQPSLAADPSLTQERAPALAFTLWSWQPPGAEEATGGPRHLSPGGAKRRGLRAALGLRPTPSGPRFSSTSLQSQGPRQPMLAARAAGDEAPSVPTPPVLSEGLGRNVSSRLEAPVPKGQSSSGSCTCPGEASPAPRAAVPPQVARGPTPRTEEAAWAAMALTFLLVLLTLATLCTRLHRNFRRGDSIYWEPTADSQDTVAAVLKRRLLMPPRRVKRSRRRPLLPPTPDSGPDGDSSD</sequence>
<dbReference type="AlphaFoldDB" id="A0A8U0RL30"/>
<keyword evidence="2" id="KW-0472">Membrane</keyword>
<organism evidence="3 4">
    <name type="scientific">Mustela putorius furo</name>
    <name type="common">European domestic ferret</name>
    <name type="synonym">Mustela furo</name>
    <dbReference type="NCBI Taxonomy" id="9669"/>
    <lineage>
        <taxon>Eukaryota</taxon>
        <taxon>Metazoa</taxon>
        <taxon>Chordata</taxon>
        <taxon>Craniata</taxon>
        <taxon>Vertebrata</taxon>
        <taxon>Euteleostomi</taxon>
        <taxon>Mammalia</taxon>
        <taxon>Eutheria</taxon>
        <taxon>Laurasiatheria</taxon>
        <taxon>Carnivora</taxon>
        <taxon>Caniformia</taxon>
        <taxon>Musteloidea</taxon>
        <taxon>Mustelidae</taxon>
        <taxon>Mustelinae</taxon>
        <taxon>Mustela</taxon>
    </lineage>
</organism>
<keyword evidence="2" id="KW-0812">Transmembrane</keyword>
<dbReference type="Proteomes" id="UP000000715">
    <property type="component" value="Unplaced"/>
</dbReference>
<feature type="transmembrane region" description="Helical" evidence="2">
    <location>
        <begin position="558"/>
        <end position="578"/>
    </location>
</feature>
<evidence type="ECO:0000256" key="2">
    <source>
        <dbReference type="SAM" id="Phobius"/>
    </source>
</evidence>
<feature type="compositionally biased region" description="Basic residues" evidence="1">
    <location>
        <begin position="615"/>
        <end position="625"/>
    </location>
</feature>
<dbReference type="RefSeq" id="XP_044925893.1">
    <property type="nucleotide sequence ID" value="XM_045069958.1"/>
</dbReference>
<evidence type="ECO:0000256" key="1">
    <source>
        <dbReference type="SAM" id="MobiDB-lite"/>
    </source>
</evidence>
<dbReference type="GeneID" id="101673917"/>
<reference evidence="4" key="1">
    <citation type="submission" date="2025-08" db="UniProtKB">
        <authorList>
            <consortium name="RefSeq"/>
        </authorList>
    </citation>
    <scope>IDENTIFICATION</scope>
    <source>
        <tissue evidence="4">Brain</tissue>
    </source>
</reference>
<dbReference type="PANTHER" id="PTHR34179">
    <property type="entry name" value="TUMOR PROTEIN P53-INDUCIBLE PROTEIN 13"/>
    <property type="match status" value="1"/>
</dbReference>
<gene>
    <name evidence="4" type="primary">TP53I13</name>
</gene>
<name>A0A8U0RL30_MUSPF</name>
<dbReference type="GO" id="GO:0005737">
    <property type="term" value="C:cytoplasm"/>
    <property type="evidence" value="ECO:0007669"/>
    <property type="project" value="TreeGrafter"/>
</dbReference>
<protein>
    <submittedName>
        <fullName evidence="4">Tumor protein p53-inducible protein 13 isoform X3</fullName>
    </submittedName>
</protein>
<feature type="compositionally biased region" description="Polar residues" evidence="1">
    <location>
        <begin position="469"/>
        <end position="480"/>
    </location>
</feature>
<dbReference type="PANTHER" id="PTHR34179:SF1">
    <property type="entry name" value="TUMOR PROTEIN P53-INDUCIBLE PROTEIN 13"/>
    <property type="match status" value="1"/>
</dbReference>
<feature type="compositionally biased region" description="Low complexity" evidence="1">
    <location>
        <begin position="535"/>
        <end position="551"/>
    </location>
</feature>
<evidence type="ECO:0000313" key="3">
    <source>
        <dbReference type="Proteomes" id="UP000000715"/>
    </source>
</evidence>
<dbReference type="CTD" id="90313"/>
<keyword evidence="3" id="KW-1185">Reference proteome</keyword>
<evidence type="ECO:0000313" key="4">
    <source>
        <dbReference type="RefSeq" id="XP_044925893.1"/>
    </source>
</evidence>
<feature type="region of interest" description="Disordered" evidence="1">
    <location>
        <begin position="433"/>
        <end position="552"/>
    </location>
</feature>